<evidence type="ECO:0000313" key="1">
    <source>
        <dbReference type="EMBL" id="GLY88193.1"/>
    </source>
</evidence>
<accession>A0A9W6VWT5</accession>
<keyword evidence="2" id="KW-1185">Reference proteome</keyword>
<proteinExistence type="predicted"/>
<protein>
    <submittedName>
        <fullName evidence="1">Uncharacterized protein</fullName>
    </submittedName>
</protein>
<sequence>MPPTRGTGPDGDPMHDIRGGALQFRCGTAWVTTVKPSTFQVRRSSPLRNDALAPSARPIGQTVLTWHDLPQIMHPSAGPDVFSEARIMNTYSISVRLQRTTTEECHVSVPVTGALLQDETDAEGMRHLDGEKVLAAAVQLGREATDWLPEAQDISVHPVQKAPDAT</sequence>
<reference evidence="1" key="1">
    <citation type="submission" date="2023-03" db="EMBL/GenBank/DDBJ databases">
        <title>Actinoallomurus iriomotensis NBRC 103684.</title>
        <authorList>
            <person name="Ichikawa N."/>
            <person name="Sato H."/>
            <person name="Tonouchi N."/>
        </authorList>
    </citation>
    <scope>NUCLEOTIDE SEQUENCE</scope>
    <source>
        <strain evidence="1">NBRC 103684</strain>
    </source>
</reference>
<dbReference type="EMBL" id="BSTK01000009">
    <property type="protein sequence ID" value="GLY88193.1"/>
    <property type="molecule type" value="Genomic_DNA"/>
</dbReference>
<name>A0A9W6VWT5_9ACTN</name>
<organism evidence="1 2">
    <name type="scientific">Actinoallomurus iriomotensis</name>
    <dbReference type="NCBI Taxonomy" id="478107"/>
    <lineage>
        <taxon>Bacteria</taxon>
        <taxon>Bacillati</taxon>
        <taxon>Actinomycetota</taxon>
        <taxon>Actinomycetes</taxon>
        <taxon>Streptosporangiales</taxon>
        <taxon>Thermomonosporaceae</taxon>
        <taxon>Actinoallomurus</taxon>
    </lineage>
</organism>
<dbReference type="Proteomes" id="UP001165074">
    <property type="component" value="Unassembled WGS sequence"/>
</dbReference>
<dbReference type="AlphaFoldDB" id="A0A9W6VWT5"/>
<comment type="caution">
    <text evidence="1">The sequence shown here is derived from an EMBL/GenBank/DDBJ whole genome shotgun (WGS) entry which is preliminary data.</text>
</comment>
<gene>
    <name evidence="1" type="ORF">Airi02_061220</name>
</gene>
<evidence type="ECO:0000313" key="2">
    <source>
        <dbReference type="Proteomes" id="UP001165074"/>
    </source>
</evidence>